<reference evidence="1" key="2">
    <citation type="journal article" date="2020" name="Microorganisms">
        <title>Osmotic Adaptation and Compatible Solute Biosynthesis of Phototrophic Bacteria as Revealed from Genome Analyses.</title>
        <authorList>
            <person name="Imhoff J.F."/>
            <person name="Rahn T."/>
            <person name="Kunzel S."/>
            <person name="Keller A."/>
            <person name="Neulinger S.C."/>
        </authorList>
    </citation>
    <scope>NUCLEOTIDE SEQUENCE</scope>
    <source>
        <strain evidence="1">LMG 28126</strain>
    </source>
</reference>
<dbReference type="AlphaFoldDB" id="A0A934TKZ6"/>
<proteinExistence type="predicted"/>
<evidence type="ECO:0000313" key="2">
    <source>
        <dbReference type="Proteomes" id="UP000706333"/>
    </source>
</evidence>
<dbReference type="Proteomes" id="UP000706333">
    <property type="component" value="Unassembled WGS sequence"/>
</dbReference>
<evidence type="ECO:0008006" key="3">
    <source>
        <dbReference type="Google" id="ProtNLM"/>
    </source>
</evidence>
<dbReference type="RefSeq" id="WP_201157234.1">
    <property type="nucleotide sequence ID" value="NZ_NHSD01000251.1"/>
</dbReference>
<protein>
    <recommendedName>
        <fullName evidence="3">PLD phosphodiesterase domain-containing protein</fullName>
    </recommendedName>
</protein>
<gene>
    <name evidence="1" type="ORF">CCR87_09070</name>
</gene>
<reference evidence="1" key="1">
    <citation type="submission" date="2017-05" db="EMBL/GenBank/DDBJ databases">
        <authorList>
            <person name="Imhoff J.F."/>
            <person name="Rahn T."/>
            <person name="Kuenzel S."/>
            <person name="Neulinger S.C."/>
        </authorList>
    </citation>
    <scope>NUCLEOTIDE SEQUENCE</scope>
    <source>
        <strain evidence="1">LMG 28126</strain>
    </source>
</reference>
<comment type="caution">
    <text evidence="1">The sequence shown here is derived from an EMBL/GenBank/DDBJ whole genome shotgun (WGS) entry which is preliminary data.</text>
</comment>
<evidence type="ECO:0000313" key="1">
    <source>
        <dbReference type="EMBL" id="MBK5927474.1"/>
    </source>
</evidence>
<dbReference type="EMBL" id="NHSD01000251">
    <property type="protein sequence ID" value="MBK5927474.1"/>
    <property type="molecule type" value="Genomic_DNA"/>
</dbReference>
<sequence length="280" mass="30650">MPAELFGPGAATRDDLRIICDIGMGGTNPEALITLGAPRRDGLRHCSNMHAKVYLSDAGLVMGSANASANGIGLNADAAGLTEAGTFSTAHSPAWEAAATWFENLWTRAAAVDADAMDRAWKSWRLRSRTGDTGEHDETPARRFLDYDPERDGLVYVGWYSGQPEPYTPPGVANVAHRNDVPLGTLLAPNDTDVMGVWMLDVCLDGTRAVRQPAPELIFLNARHEDPGHDAEYPMVYYQRTDAPPPPAPFQLDDRLRHVVLDVINRKEFGALRDRQHAQP</sequence>
<accession>A0A934TKZ6</accession>
<keyword evidence="2" id="KW-1185">Reference proteome</keyword>
<organism evidence="1 2">
    <name type="scientific">Rhodobaculum claviforme</name>
    <dbReference type="NCBI Taxonomy" id="1549854"/>
    <lineage>
        <taxon>Bacteria</taxon>
        <taxon>Pseudomonadati</taxon>
        <taxon>Pseudomonadota</taxon>
        <taxon>Alphaproteobacteria</taxon>
        <taxon>Rhodobacterales</taxon>
        <taxon>Paracoccaceae</taxon>
        <taxon>Rhodobaculum</taxon>
    </lineage>
</organism>
<name>A0A934TKZ6_9RHOB</name>